<dbReference type="Proteomes" id="UP000812961">
    <property type="component" value="Unassembled WGS sequence"/>
</dbReference>
<sequence length="82" mass="8692">MEKAKFTLIAIALFAVAGGTFAFNATRLNSSIYYATTANQPATLTIRYATTAPGFGAYAGTAYATTSYSAIVTRSVPYYRGL</sequence>
<name>A0ABS7G8L8_9BACT</name>
<proteinExistence type="predicted"/>
<gene>
    <name evidence="2" type="ORF">K1Y79_01730</name>
</gene>
<dbReference type="EMBL" id="JAICCF010000001">
    <property type="protein sequence ID" value="MBW8683042.1"/>
    <property type="molecule type" value="Genomic_DNA"/>
</dbReference>
<accession>A0ABS7G8L8</accession>
<comment type="caution">
    <text evidence="2">The sequence shown here is derived from an EMBL/GenBank/DDBJ whole genome shotgun (WGS) entry which is preliminary data.</text>
</comment>
<keyword evidence="1" id="KW-0732">Signal</keyword>
<dbReference type="RefSeq" id="WP_220248275.1">
    <property type="nucleotide sequence ID" value="NZ_JAICCF010000001.1"/>
</dbReference>
<evidence type="ECO:0000313" key="3">
    <source>
        <dbReference type="Proteomes" id="UP000812961"/>
    </source>
</evidence>
<feature type="signal peptide" evidence="1">
    <location>
        <begin position="1"/>
        <end position="22"/>
    </location>
</feature>
<evidence type="ECO:0000313" key="2">
    <source>
        <dbReference type="EMBL" id="MBW8683042.1"/>
    </source>
</evidence>
<reference evidence="2 3" key="1">
    <citation type="submission" date="2021-08" db="EMBL/GenBank/DDBJ databases">
        <title>The genome sequence of Chitinophaga sp. B61.</title>
        <authorList>
            <person name="Zhang X."/>
        </authorList>
    </citation>
    <scope>NUCLEOTIDE SEQUENCE [LARGE SCALE GENOMIC DNA]</scope>
    <source>
        <strain evidence="2 3">B61</strain>
    </source>
</reference>
<evidence type="ECO:0000256" key="1">
    <source>
        <dbReference type="SAM" id="SignalP"/>
    </source>
</evidence>
<organism evidence="2 3">
    <name type="scientific">Chitinophaga rhizophila</name>
    <dbReference type="NCBI Taxonomy" id="2866212"/>
    <lineage>
        <taxon>Bacteria</taxon>
        <taxon>Pseudomonadati</taxon>
        <taxon>Bacteroidota</taxon>
        <taxon>Chitinophagia</taxon>
        <taxon>Chitinophagales</taxon>
        <taxon>Chitinophagaceae</taxon>
        <taxon>Chitinophaga</taxon>
    </lineage>
</organism>
<feature type="chain" id="PRO_5046192553" evidence="1">
    <location>
        <begin position="23"/>
        <end position="82"/>
    </location>
</feature>
<protein>
    <submittedName>
        <fullName evidence="2">Uncharacterized protein</fullName>
    </submittedName>
</protein>
<keyword evidence="3" id="KW-1185">Reference proteome</keyword>